<dbReference type="PANTHER" id="PTHR36114">
    <property type="entry name" value="16.7 KDA PROTEIN IN WHIE LOCUS"/>
    <property type="match status" value="1"/>
</dbReference>
<evidence type="ECO:0000313" key="4">
    <source>
        <dbReference type="Proteomes" id="UP000621500"/>
    </source>
</evidence>
<feature type="domain" description="Cupin type-2" evidence="2">
    <location>
        <begin position="42"/>
        <end position="108"/>
    </location>
</feature>
<accession>A0ABQ4EWK7</accession>
<protein>
    <recommendedName>
        <fullName evidence="2">Cupin type-2 domain-containing protein</fullName>
    </recommendedName>
</protein>
<dbReference type="PANTHER" id="PTHR36114:SF1">
    <property type="entry name" value="16.7 KDA PROTEIN IN WHIE LOCUS"/>
    <property type="match status" value="1"/>
</dbReference>
<comment type="caution">
    <text evidence="3">The sequence shown here is derived from an EMBL/GenBank/DDBJ whole genome shotgun (WGS) entry which is preliminary data.</text>
</comment>
<gene>
    <name evidence="3" type="ORF">Pma05_55970</name>
</gene>
<evidence type="ECO:0000313" key="3">
    <source>
        <dbReference type="EMBL" id="GIG99024.1"/>
    </source>
</evidence>
<dbReference type="Gene3D" id="2.60.120.10">
    <property type="entry name" value="Jelly Rolls"/>
    <property type="match status" value="1"/>
</dbReference>
<feature type="region of interest" description="Disordered" evidence="1">
    <location>
        <begin position="115"/>
        <end position="201"/>
    </location>
</feature>
<dbReference type="EMBL" id="BONX01000039">
    <property type="protein sequence ID" value="GIG99024.1"/>
    <property type="molecule type" value="Genomic_DNA"/>
</dbReference>
<reference evidence="3 4" key="1">
    <citation type="submission" date="2021-01" db="EMBL/GenBank/DDBJ databases">
        <title>Whole genome shotgun sequence of Plantactinospora mayteni NBRC 109088.</title>
        <authorList>
            <person name="Komaki H."/>
            <person name="Tamura T."/>
        </authorList>
    </citation>
    <scope>NUCLEOTIDE SEQUENCE [LARGE SCALE GENOMIC DNA]</scope>
    <source>
        <strain evidence="3 4">NBRC 109088</strain>
    </source>
</reference>
<evidence type="ECO:0000259" key="2">
    <source>
        <dbReference type="Pfam" id="PF07883"/>
    </source>
</evidence>
<dbReference type="InterPro" id="IPR011051">
    <property type="entry name" value="RmlC_Cupin_sf"/>
</dbReference>
<evidence type="ECO:0000256" key="1">
    <source>
        <dbReference type="SAM" id="MobiDB-lite"/>
    </source>
</evidence>
<dbReference type="InterPro" id="IPR052044">
    <property type="entry name" value="PKS_Associated_Protein"/>
</dbReference>
<feature type="compositionally biased region" description="Basic and acidic residues" evidence="1">
    <location>
        <begin position="156"/>
        <end position="186"/>
    </location>
</feature>
<dbReference type="InterPro" id="IPR014710">
    <property type="entry name" value="RmlC-like_jellyroll"/>
</dbReference>
<sequence length="201" mass="21064">MSDSGCRLVAARDIAPDRRRGGEIRVLLGPRTVGSGSGFMGVANLAPGERIAEHYHPYSEEFLYVARGAIVVDLDDEPVPVGTGEALYVAVNVRHRLRNVADQPAEVVFQLGPLAPRPELGHVDTEPSGTDTATDRPETGVPTARTTDVDQPARTTDADRVARTTDVDRPAPTADADRVARADGADRAAAGAVVGGPEAGP</sequence>
<dbReference type="InterPro" id="IPR013096">
    <property type="entry name" value="Cupin_2"/>
</dbReference>
<dbReference type="Pfam" id="PF07883">
    <property type="entry name" value="Cupin_2"/>
    <property type="match status" value="1"/>
</dbReference>
<keyword evidence="4" id="KW-1185">Reference proteome</keyword>
<dbReference type="SUPFAM" id="SSF51182">
    <property type="entry name" value="RmlC-like cupins"/>
    <property type="match status" value="1"/>
</dbReference>
<dbReference type="CDD" id="cd06991">
    <property type="entry name" value="cupin_TcmJ-like"/>
    <property type="match status" value="1"/>
</dbReference>
<dbReference type="Proteomes" id="UP000621500">
    <property type="component" value="Unassembled WGS sequence"/>
</dbReference>
<organism evidence="3 4">
    <name type="scientific">Plantactinospora mayteni</name>
    <dbReference type="NCBI Taxonomy" id="566021"/>
    <lineage>
        <taxon>Bacteria</taxon>
        <taxon>Bacillati</taxon>
        <taxon>Actinomycetota</taxon>
        <taxon>Actinomycetes</taxon>
        <taxon>Micromonosporales</taxon>
        <taxon>Micromonosporaceae</taxon>
        <taxon>Plantactinospora</taxon>
    </lineage>
</organism>
<name>A0ABQ4EWK7_9ACTN</name>
<proteinExistence type="predicted"/>